<dbReference type="EMBL" id="DYVS01000149">
    <property type="protein sequence ID" value="HJF70838.1"/>
    <property type="molecule type" value="Genomic_DNA"/>
</dbReference>
<evidence type="ECO:0000313" key="3">
    <source>
        <dbReference type="Proteomes" id="UP000742098"/>
    </source>
</evidence>
<gene>
    <name evidence="2" type="ORF">K8V05_08815</name>
</gene>
<dbReference type="Proteomes" id="UP000742098">
    <property type="component" value="Unassembled WGS sequence"/>
</dbReference>
<accession>A0A921L091</accession>
<organism evidence="2 3">
    <name type="scientific">Butyricimonas virosa</name>
    <dbReference type="NCBI Taxonomy" id="544645"/>
    <lineage>
        <taxon>Bacteria</taxon>
        <taxon>Pseudomonadati</taxon>
        <taxon>Bacteroidota</taxon>
        <taxon>Bacteroidia</taxon>
        <taxon>Bacteroidales</taxon>
        <taxon>Odoribacteraceae</taxon>
        <taxon>Butyricimonas</taxon>
    </lineage>
</organism>
<comment type="caution">
    <text evidence="2">The sequence shown here is derived from an EMBL/GenBank/DDBJ whole genome shotgun (WGS) entry which is preliminary data.</text>
</comment>
<reference evidence="2" key="2">
    <citation type="submission" date="2021-09" db="EMBL/GenBank/DDBJ databases">
        <authorList>
            <person name="Gilroy R."/>
        </authorList>
    </citation>
    <scope>NUCLEOTIDE SEQUENCE</scope>
    <source>
        <strain evidence="2">6966</strain>
    </source>
</reference>
<evidence type="ECO:0000313" key="2">
    <source>
        <dbReference type="EMBL" id="HJF70838.1"/>
    </source>
</evidence>
<protein>
    <submittedName>
        <fullName evidence="2">Helix-turn-helix domain-containing protein</fullName>
    </submittedName>
</protein>
<sequence>MPRQRKQGMIVPVEKVFLSTSEVMKYLDCSEDFIRELRDKALISFFRFGENKIWYEKSSIDKFIQKCKVI</sequence>
<dbReference type="InterPro" id="IPR041657">
    <property type="entry name" value="HTH_17"/>
</dbReference>
<proteinExistence type="predicted"/>
<reference evidence="2" key="1">
    <citation type="journal article" date="2021" name="PeerJ">
        <title>Extensive microbial diversity within the chicken gut microbiome revealed by metagenomics and culture.</title>
        <authorList>
            <person name="Gilroy R."/>
            <person name="Ravi A."/>
            <person name="Getino M."/>
            <person name="Pursley I."/>
            <person name="Horton D.L."/>
            <person name="Alikhan N.F."/>
            <person name="Baker D."/>
            <person name="Gharbi K."/>
            <person name="Hall N."/>
            <person name="Watson M."/>
            <person name="Adriaenssens E.M."/>
            <person name="Foster-Nyarko E."/>
            <person name="Jarju S."/>
            <person name="Secka A."/>
            <person name="Antonio M."/>
            <person name="Oren A."/>
            <person name="Chaudhuri R.R."/>
            <person name="La Ragione R."/>
            <person name="Hildebrand F."/>
            <person name="Pallen M.J."/>
        </authorList>
    </citation>
    <scope>NUCLEOTIDE SEQUENCE</scope>
    <source>
        <strain evidence="2">6966</strain>
    </source>
</reference>
<dbReference type="Pfam" id="PF12728">
    <property type="entry name" value="HTH_17"/>
    <property type="match status" value="1"/>
</dbReference>
<feature type="domain" description="Helix-turn-helix" evidence="1">
    <location>
        <begin position="17"/>
        <end position="67"/>
    </location>
</feature>
<evidence type="ECO:0000259" key="1">
    <source>
        <dbReference type="Pfam" id="PF12728"/>
    </source>
</evidence>
<name>A0A921L091_9BACT</name>
<dbReference type="AlphaFoldDB" id="A0A921L091"/>